<evidence type="ECO:0000313" key="11">
    <source>
        <dbReference type="EMBL" id="GHF54357.1"/>
    </source>
</evidence>
<evidence type="ECO:0000256" key="5">
    <source>
        <dbReference type="ARBA" id="ARBA00022692"/>
    </source>
</evidence>
<feature type="region of interest" description="Disordered" evidence="8">
    <location>
        <begin position="524"/>
        <end position="556"/>
    </location>
</feature>
<evidence type="ECO:0000256" key="4">
    <source>
        <dbReference type="ARBA" id="ARBA00022679"/>
    </source>
</evidence>
<feature type="transmembrane region" description="Helical" evidence="9">
    <location>
        <begin position="343"/>
        <end position="364"/>
    </location>
</feature>
<dbReference type="GO" id="GO:0016763">
    <property type="term" value="F:pentosyltransferase activity"/>
    <property type="evidence" value="ECO:0007669"/>
    <property type="project" value="TreeGrafter"/>
</dbReference>
<reference evidence="11" key="1">
    <citation type="journal article" date="2014" name="Int. J. Syst. Evol. Microbiol.">
        <title>Complete genome sequence of Corynebacterium casei LMG S-19264T (=DSM 44701T), isolated from a smear-ripened cheese.</title>
        <authorList>
            <consortium name="US DOE Joint Genome Institute (JGI-PGF)"/>
            <person name="Walter F."/>
            <person name="Albersmeier A."/>
            <person name="Kalinowski J."/>
            <person name="Ruckert C."/>
        </authorList>
    </citation>
    <scope>NUCLEOTIDE SEQUENCE</scope>
    <source>
        <strain evidence="11">CGMCC 4.7679</strain>
    </source>
</reference>
<dbReference type="Proteomes" id="UP000658656">
    <property type="component" value="Unassembled WGS sequence"/>
</dbReference>
<organism evidence="11 12">
    <name type="scientific">Amycolatopsis bartoniae</name>
    <dbReference type="NCBI Taxonomy" id="941986"/>
    <lineage>
        <taxon>Bacteria</taxon>
        <taxon>Bacillati</taxon>
        <taxon>Actinomycetota</taxon>
        <taxon>Actinomycetes</taxon>
        <taxon>Pseudonocardiales</taxon>
        <taxon>Pseudonocardiaceae</taxon>
        <taxon>Amycolatopsis</taxon>
    </lineage>
</organism>
<dbReference type="GO" id="GO:0009103">
    <property type="term" value="P:lipopolysaccharide biosynthetic process"/>
    <property type="evidence" value="ECO:0007669"/>
    <property type="project" value="UniProtKB-ARBA"/>
</dbReference>
<keyword evidence="3" id="KW-0328">Glycosyltransferase</keyword>
<feature type="transmembrane region" description="Helical" evidence="9">
    <location>
        <begin position="212"/>
        <end position="231"/>
    </location>
</feature>
<evidence type="ECO:0000256" key="8">
    <source>
        <dbReference type="SAM" id="MobiDB-lite"/>
    </source>
</evidence>
<feature type="transmembrane region" description="Helical" evidence="9">
    <location>
        <begin position="403"/>
        <end position="422"/>
    </location>
</feature>
<evidence type="ECO:0000313" key="12">
    <source>
        <dbReference type="Proteomes" id="UP000658656"/>
    </source>
</evidence>
<keyword evidence="6 9" id="KW-1133">Transmembrane helix</keyword>
<feature type="transmembrane region" description="Helical" evidence="9">
    <location>
        <begin position="36"/>
        <end position="54"/>
    </location>
</feature>
<dbReference type="GO" id="GO:0010041">
    <property type="term" value="P:response to iron(III) ion"/>
    <property type="evidence" value="ECO:0007669"/>
    <property type="project" value="TreeGrafter"/>
</dbReference>
<feature type="domain" description="Glycosyltransferase RgtA/B/C/D-like" evidence="10">
    <location>
        <begin position="103"/>
        <end position="252"/>
    </location>
</feature>
<gene>
    <name evidence="11" type="ORF">GCM10017566_29820</name>
</gene>
<feature type="transmembrane region" description="Helical" evidence="9">
    <location>
        <begin position="238"/>
        <end position="258"/>
    </location>
</feature>
<evidence type="ECO:0000259" key="10">
    <source>
        <dbReference type="Pfam" id="PF13231"/>
    </source>
</evidence>
<keyword evidence="12" id="KW-1185">Reference proteome</keyword>
<dbReference type="PANTHER" id="PTHR33908:SF3">
    <property type="entry name" value="UNDECAPRENYL PHOSPHATE-ALPHA-4-AMINO-4-DEOXY-L-ARABINOSE ARABINOSYL TRANSFERASE"/>
    <property type="match status" value="1"/>
</dbReference>
<sequence length="556" mass="59422">MSEVLADLPSPSRDPLPERGSPRWAVWRSPADQPRWARPVLLGIAAVALVLYAWNLPRLSFPAMLYSNVANSMAESWKAFFYGTVDPQATYALDKLAGAFVPQAISVRIFGLHPWSLALPQVIWGVLSVLVLYRVVRRWAGVVPGLLAAGIFALTPVAASMFGHTMADGALVLCLVLAADAYQRAVLEGRLRSLVWAGVWVGVGFQTKMLQAWMILPALAAGYLLTAPIGLRRRLKHLAVAGVVMLAVSLSWVALYTFTPAGERPHISGSTNDSAAAMVFGYNGLSRVGIDLPGAEKFTGPRADPTMPTLLDIHPAMDGNPWQDPTKVETRENPRGWNKLFDGYFGVGVGWLYPLALLALVWGLWRWRRADRADPVRGGVLMWGVWLLTFVFVFSVATVPHTAYVASLAPAVAALSGFGIVLSWRAFRRGGRQAWLLPAAIAAELAWTAWLWSDFPHFLPWLLWGALALGAAALVVLVLVRAGRNAPAALVTAALTAGVAAMLVAPATYAVSVLDPDYSGNSVDANAGPASGKGQTVPVSGKTPVRPAPGKPGAGG</sequence>
<evidence type="ECO:0000256" key="9">
    <source>
        <dbReference type="SAM" id="Phobius"/>
    </source>
</evidence>
<evidence type="ECO:0000256" key="1">
    <source>
        <dbReference type="ARBA" id="ARBA00004651"/>
    </source>
</evidence>
<dbReference type="RefSeq" id="WP_229880688.1">
    <property type="nucleotide sequence ID" value="NZ_BNAV01000003.1"/>
</dbReference>
<dbReference type="PANTHER" id="PTHR33908">
    <property type="entry name" value="MANNOSYLTRANSFERASE YKCB-RELATED"/>
    <property type="match status" value="1"/>
</dbReference>
<feature type="transmembrane region" description="Helical" evidence="9">
    <location>
        <begin position="140"/>
        <end position="159"/>
    </location>
</feature>
<keyword evidence="5 9" id="KW-0812">Transmembrane</keyword>
<evidence type="ECO:0000256" key="2">
    <source>
        <dbReference type="ARBA" id="ARBA00022475"/>
    </source>
</evidence>
<proteinExistence type="predicted"/>
<feature type="transmembrane region" description="Helical" evidence="9">
    <location>
        <begin position="376"/>
        <end position="397"/>
    </location>
</feature>
<keyword evidence="7 9" id="KW-0472">Membrane</keyword>
<comment type="caution">
    <text evidence="11">The sequence shown here is derived from an EMBL/GenBank/DDBJ whole genome shotgun (WGS) entry which is preliminary data.</text>
</comment>
<keyword evidence="4 11" id="KW-0808">Transferase</keyword>
<feature type="transmembrane region" description="Helical" evidence="9">
    <location>
        <begin position="115"/>
        <end position="133"/>
    </location>
</feature>
<protein>
    <submittedName>
        <fullName evidence="11">Glycosyl transferase</fullName>
    </submittedName>
</protein>
<evidence type="ECO:0000256" key="7">
    <source>
        <dbReference type="ARBA" id="ARBA00023136"/>
    </source>
</evidence>
<comment type="subcellular location">
    <subcellularLocation>
        <location evidence="1">Cell membrane</location>
        <topology evidence="1">Multi-pass membrane protein</topology>
    </subcellularLocation>
</comment>
<dbReference type="EMBL" id="BNAV01000003">
    <property type="protein sequence ID" value="GHF54357.1"/>
    <property type="molecule type" value="Genomic_DNA"/>
</dbReference>
<feature type="region of interest" description="Disordered" evidence="8">
    <location>
        <begin position="1"/>
        <end position="21"/>
    </location>
</feature>
<reference evidence="11" key="2">
    <citation type="submission" date="2020-09" db="EMBL/GenBank/DDBJ databases">
        <authorList>
            <person name="Sun Q."/>
            <person name="Zhou Y."/>
        </authorList>
    </citation>
    <scope>NUCLEOTIDE SEQUENCE</scope>
    <source>
        <strain evidence="11">CGMCC 4.7679</strain>
    </source>
</reference>
<dbReference type="AlphaFoldDB" id="A0A8H9ISF7"/>
<name>A0A8H9ISF7_9PSEU</name>
<dbReference type="InterPro" id="IPR050297">
    <property type="entry name" value="LipidA_mod_glycosyltrf_83"/>
</dbReference>
<feature type="transmembrane region" description="Helical" evidence="9">
    <location>
        <begin position="458"/>
        <end position="480"/>
    </location>
</feature>
<feature type="transmembrane region" description="Helical" evidence="9">
    <location>
        <begin position="434"/>
        <end position="452"/>
    </location>
</feature>
<dbReference type="GO" id="GO:0005886">
    <property type="term" value="C:plasma membrane"/>
    <property type="evidence" value="ECO:0007669"/>
    <property type="project" value="UniProtKB-SubCell"/>
</dbReference>
<keyword evidence="2" id="KW-1003">Cell membrane</keyword>
<dbReference type="Pfam" id="PF13231">
    <property type="entry name" value="PMT_2"/>
    <property type="match status" value="1"/>
</dbReference>
<feature type="transmembrane region" description="Helical" evidence="9">
    <location>
        <begin position="487"/>
        <end position="511"/>
    </location>
</feature>
<accession>A0A8H9ISF7</accession>
<dbReference type="InterPro" id="IPR038731">
    <property type="entry name" value="RgtA/B/C-like"/>
</dbReference>
<evidence type="ECO:0000256" key="6">
    <source>
        <dbReference type="ARBA" id="ARBA00022989"/>
    </source>
</evidence>
<evidence type="ECO:0000256" key="3">
    <source>
        <dbReference type="ARBA" id="ARBA00022676"/>
    </source>
</evidence>